<evidence type="ECO:0000256" key="5">
    <source>
        <dbReference type="ARBA" id="ARBA00022989"/>
    </source>
</evidence>
<dbReference type="PROSITE" id="PS50928">
    <property type="entry name" value="ABC_TM1"/>
    <property type="match status" value="1"/>
</dbReference>
<name>A0A6G8Q635_9ACTN</name>
<keyword evidence="3" id="KW-1003">Cell membrane</keyword>
<dbReference type="AlphaFoldDB" id="A0A6G8Q635"/>
<evidence type="ECO:0000256" key="6">
    <source>
        <dbReference type="ARBA" id="ARBA00023136"/>
    </source>
</evidence>
<keyword evidence="10" id="KW-1185">Reference proteome</keyword>
<proteinExistence type="inferred from homology"/>
<evidence type="ECO:0000313" key="9">
    <source>
        <dbReference type="EMBL" id="QIN81954.1"/>
    </source>
</evidence>
<dbReference type="EMBL" id="CP045119">
    <property type="protein sequence ID" value="QIN81954.1"/>
    <property type="molecule type" value="Genomic_DNA"/>
</dbReference>
<dbReference type="InterPro" id="IPR000515">
    <property type="entry name" value="MetI-like"/>
</dbReference>
<feature type="transmembrane region" description="Helical" evidence="7">
    <location>
        <begin position="185"/>
        <end position="210"/>
    </location>
</feature>
<organism evidence="9 10">
    <name type="scientific">Rubrobacter tropicus</name>
    <dbReference type="NCBI Taxonomy" id="2653851"/>
    <lineage>
        <taxon>Bacteria</taxon>
        <taxon>Bacillati</taxon>
        <taxon>Actinomycetota</taxon>
        <taxon>Rubrobacteria</taxon>
        <taxon>Rubrobacterales</taxon>
        <taxon>Rubrobacteraceae</taxon>
        <taxon>Rubrobacter</taxon>
    </lineage>
</organism>
<feature type="transmembrane region" description="Helical" evidence="7">
    <location>
        <begin position="243"/>
        <end position="264"/>
    </location>
</feature>
<dbReference type="Proteomes" id="UP000501452">
    <property type="component" value="Chromosome"/>
</dbReference>
<comment type="similarity">
    <text evidence="7">Belongs to the binding-protein-dependent transport system permease family.</text>
</comment>
<dbReference type="InterPro" id="IPR035906">
    <property type="entry name" value="MetI-like_sf"/>
</dbReference>
<dbReference type="PANTHER" id="PTHR32243:SF18">
    <property type="entry name" value="INNER MEMBRANE ABC TRANSPORTER PERMEASE PROTEIN YCJP"/>
    <property type="match status" value="1"/>
</dbReference>
<evidence type="ECO:0000256" key="7">
    <source>
        <dbReference type="RuleBase" id="RU363032"/>
    </source>
</evidence>
<dbReference type="PANTHER" id="PTHR32243">
    <property type="entry name" value="MALTOSE TRANSPORT SYSTEM PERMEASE-RELATED"/>
    <property type="match status" value="1"/>
</dbReference>
<dbReference type="InterPro" id="IPR050901">
    <property type="entry name" value="BP-dep_ABC_trans_perm"/>
</dbReference>
<keyword evidence="4 7" id="KW-0812">Transmembrane</keyword>
<feature type="transmembrane region" description="Helical" evidence="7">
    <location>
        <begin position="72"/>
        <end position="96"/>
    </location>
</feature>
<feature type="domain" description="ABC transmembrane type-1" evidence="8">
    <location>
        <begin position="73"/>
        <end position="264"/>
    </location>
</feature>
<dbReference type="CDD" id="cd06261">
    <property type="entry name" value="TM_PBP2"/>
    <property type="match status" value="1"/>
</dbReference>
<evidence type="ECO:0000256" key="4">
    <source>
        <dbReference type="ARBA" id="ARBA00022692"/>
    </source>
</evidence>
<feature type="transmembrane region" description="Helical" evidence="7">
    <location>
        <begin position="141"/>
        <end position="164"/>
    </location>
</feature>
<dbReference type="GO" id="GO:0005886">
    <property type="term" value="C:plasma membrane"/>
    <property type="evidence" value="ECO:0007669"/>
    <property type="project" value="UniProtKB-SubCell"/>
</dbReference>
<dbReference type="SUPFAM" id="SSF161098">
    <property type="entry name" value="MetI-like"/>
    <property type="match status" value="1"/>
</dbReference>
<feature type="transmembrane region" description="Helical" evidence="7">
    <location>
        <begin position="108"/>
        <end position="129"/>
    </location>
</feature>
<reference evidence="9 10" key="1">
    <citation type="submission" date="2019-10" db="EMBL/GenBank/DDBJ databases">
        <title>Rubrobacter sp nov SCSIO 52090 isolated from a deep-sea sediment in the South China Sea.</title>
        <authorList>
            <person name="Chen R.W."/>
        </authorList>
    </citation>
    <scope>NUCLEOTIDE SEQUENCE [LARGE SCALE GENOMIC DNA]</scope>
    <source>
        <strain evidence="9 10">SCSIO 52909</strain>
    </source>
</reference>
<dbReference type="GO" id="GO:0055085">
    <property type="term" value="P:transmembrane transport"/>
    <property type="evidence" value="ECO:0007669"/>
    <property type="project" value="InterPro"/>
</dbReference>
<comment type="subcellular location">
    <subcellularLocation>
        <location evidence="1 7">Cell membrane</location>
        <topology evidence="1 7">Multi-pass membrane protein</topology>
    </subcellularLocation>
</comment>
<evidence type="ECO:0000313" key="10">
    <source>
        <dbReference type="Proteomes" id="UP000501452"/>
    </source>
</evidence>
<evidence type="ECO:0000256" key="3">
    <source>
        <dbReference type="ARBA" id="ARBA00022475"/>
    </source>
</evidence>
<dbReference type="Pfam" id="PF00528">
    <property type="entry name" value="BPD_transp_1"/>
    <property type="match status" value="1"/>
</dbReference>
<evidence type="ECO:0000256" key="1">
    <source>
        <dbReference type="ARBA" id="ARBA00004651"/>
    </source>
</evidence>
<keyword evidence="2 7" id="KW-0813">Transport</keyword>
<feature type="transmembrane region" description="Helical" evidence="7">
    <location>
        <begin position="12"/>
        <end position="32"/>
    </location>
</feature>
<accession>A0A6G8Q635</accession>
<dbReference type="RefSeq" id="WP_166173805.1">
    <property type="nucleotide sequence ID" value="NZ_CP045119.1"/>
</dbReference>
<gene>
    <name evidence="9" type="ORF">GBA63_04320</name>
</gene>
<dbReference type="KEGG" id="rub:GBA63_04320"/>
<sequence length="279" mass="30386">MTTRTVSKASWIYTVVSLLMVCVFLFPIYWMVATAVKPATEIFANPPKLIPTNVDFTVWQTRIFENPRVLRYFVNSLILGFGTTFLTLALAAPASYGIAKLPIRGKSFLLSISLVSLMFPAIMLALPFFVMFSRIGLTDSYAGLILANTALALPFAIIVLRPFFLAIPNELTAAAQIDGCTPFGAFVRVVLPLATPGLFTAAVFTFLFGWSDLVFALSLTTEESMRPVTAGLWNFIGSNVTQWNAVMAFSTLAMLPPLAVFLVAQRYVVAGLTAGAVKE</sequence>
<keyword evidence="5 7" id="KW-1133">Transmembrane helix</keyword>
<keyword evidence="6 7" id="KW-0472">Membrane</keyword>
<dbReference type="Gene3D" id="1.10.3720.10">
    <property type="entry name" value="MetI-like"/>
    <property type="match status" value="1"/>
</dbReference>
<protein>
    <submittedName>
        <fullName evidence="9">ABC transporter permease subunit</fullName>
    </submittedName>
</protein>
<evidence type="ECO:0000259" key="8">
    <source>
        <dbReference type="PROSITE" id="PS50928"/>
    </source>
</evidence>
<evidence type="ECO:0000256" key="2">
    <source>
        <dbReference type="ARBA" id="ARBA00022448"/>
    </source>
</evidence>